<dbReference type="AlphaFoldDB" id="A0A263D554"/>
<feature type="transmembrane region" description="Helical" evidence="8">
    <location>
        <begin position="377"/>
        <end position="394"/>
    </location>
</feature>
<feature type="transmembrane region" description="Helical" evidence="8">
    <location>
        <begin position="107"/>
        <end position="130"/>
    </location>
</feature>
<dbReference type="GO" id="GO:0022857">
    <property type="term" value="F:transmembrane transporter activity"/>
    <property type="evidence" value="ECO:0007669"/>
    <property type="project" value="InterPro"/>
</dbReference>
<dbReference type="OrthoDB" id="4544213at2"/>
<dbReference type="RefSeq" id="WP_094862107.1">
    <property type="nucleotide sequence ID" value="NZ_NKYE01000004.1"/>
</dbReference>
<gene>
    <name evidence="10" type="ORF">CFN78_08640</name>
</gene>
<evidence type="ECO:0000256" key="1">
    <source>
        <dbReference type="ARBA" id="ARBA00004651"/>
    </source>
</evidence>
<evidence type="ECO:0000313" key="11">
    <source>
        <dbReference type="Proteomes" id="UP000242444"/>
    </source>
</evidence>
<keyword evidence="5 8" id="KW-1133">Transmembrane helix</keyword>
<dbReference type="Proteomes" id="UP000242444">
    <property type="component" value="Unassembled WGS sequence"/>
</dbReference>
<dbReference type="InParanoid" id="A0A263D554"/>
<dbReference type="EMBL" id="NKYE01000004">
    <property type="protein sequence ID" value="OZM73590.1"/>
    <property type="molecule type" value="Genomic_DNA"/>
</dbReference>
<feature type="transmembrane region" description="Helical" evidence="8">
    <location>
        <begin position="258"/>
        <end position="279"/>
    </location>
</feature>
<keyword evidence="4 8" id="KW-0812">Transmembrane</keyword>
<reference evidence="10 11" key="1">
    <citation type="submission" date="2017-07" db="EMBL/GenBank/DDBJ databases">
        <title>Amycolatopsis antarcticus sp. nov., isolated from the surface of an Antarcticus brown macroalga.</title>
        <authorList>
            <person name="Wang J."/>
            <person name="Leiva S."/>
            <person name="Huang J."/>
            <person name="Huang Y."/>
        </authorList>
    </citation>
    <scope>NUCLEOTIDE SEQUENCE [LARGE SCALE GENOMIC DNA]</scope>
    <source>
        <strain evidence="10 11">AU-G6</strain>
    </source>
</reference>
<organism evidence="10 11">
    <name type="scientific">Amycolatopsis antarctica</name>
    <dbReference type="NCBI Taxonomy" id="1854586"/>
    <lineage>
        <taxon>Bacteria</taxon>
        <taxon>Bacillati</taxon>
        <taxon>Actinomycetota</taxon>
        <taxon>Actinomycetes</taxon>
        <taxon>Pseudonocardiales</taxon>
        <taxon>Pseudonocardiaceae</taxon>
        <taxon>Amycolatopsis</taxon>
    </lineage>
</organism>
<dbReference type="PANTHER" id="PTHR23513">
    <property type="entry name" value="INTEGRAL MEMBRANE EFFLUX PROTEIN-RELATED"/>
    <property type="match status" value="1"/>
</dbReference>
<comment type="subcellular location">
    <subcellularLocation>
        <location evidence="1">Cell membrane</location>
        <topology evidence="1">Multi-pass membrane protein</topology>
    </subcellularLocation>
</comment>
<dbReference type="Pfam" id="PF05977">
    <property type="entry name" value="MFS_3"/>
    <property type="match status" value="1"/>
</dbReference>
<keyword evidence="6 8" id="KW-0472">Membrane</keyword>
<evidence type="ECO:0000256" key="7">
    <source>
        <dbReference type="SAM" id="MobiDB-lite"/>
    </source>
</evidence>
<feature type="transmembrane region" description="Helical" evidence="8">
    <location>
        <begin position="34"/>
        <end position="59"/>
    </location>
</feature>
<keyword evidence="11" id="KW-1185">Reference proteome</keyword>
<evidence type="ECO:0000256" key="3">
    <source>
        <dbReference type="ARBA" id="ARBA00022475"/>
    </source>
</evidence>
<protein>
    <submittedName>
        <fullName evidence="10">MFS transporter</fullName>
    </submittedName>
</protein>
<evidence type="ECO:0000313" key="10">
    <source>
        <dbReference type="EMBL" id="OZM73590.1"/>
    </source>
</evidence>
<feature type="transmembrane region" description="Helical" evidence="8">
    <location>
        <begin position="227"/>
        <end position="246"/>
    </location>
</feature>
<accession>A0A263D554</accession>
<evidence type="ECO:0000256" key="5">
    <source>
        <dbReference type="ARBA" id="ARBA00022989"/>
    </source>
</evidence>
<keyword evidence="3" id="KW-1003">Cell membrane</keyword>
<dbReference type="GO" id="GO:0005886">
    <property type="term" value="C:plasma membrane"/>
    <property type="evidence" value="ECO:0007669"/>
    <property type="project" value="UniProtKB-SubCell"/>
</dbReference>
<keyword evidence="2" id="KW-0813">Transport</keyword>
<feature type="transmembrane region" description="Helical" evidence="8">
    <location>
        <begin position="174"/>
        <end position="191"/>
    </location>
</feature>
<dbReference type="Gene3D" id="1.20.1250.20">
    <property type="entry name" value="MFS general substrate transporter like domains"/>
    <property type="match status" value="1"/>
</dbReference>
<evidence type="ECO:0000256" key="6">
    <source>
        <dbReference type="ARBA" id="ARBA00023136"/>
    </source>
</evidence>
<dbReference type="SUPFAM" id="SSF103473">
    <property type="entry name" value="MFS general substrate transporter"/>
    <property type="match status" value="1"/>
</dbReference>
<feature type="transmembrane region" description="Helical" evidence="8">
    <location>
        <begin position="151"/>
        <end position="168"/>
    </location>
</feature>
<name>A0A263D554_9PSEU</name>
<evidence type="ECO:0000256" key="8">
    <source>
        <dbReference type="SAM" id="Phobius"/>
    </source>
</evidence>
<feature type="domain" description="Major facilitator superfamily (MFS) profile" evidence="9">
    <location>
        <begin position="1"/>
        <end position="401"/>
    </location>
</feature>
<feature type="transmembrane region" description="Helical" evidence="8">
    <location>
        <begin position="286"/>
        <end position="305"/>
    </location>
</feature>
<evidence type="ECO:0000256" key="4">
    <source>
        <dbReference type="ARBA" id="ARBA00022692"/>
    </source>
</evidence>
<dbReference type="InterPro" id="IPR020846">
    <property type="entry name" value="MFS_dom"/>
</dbReference>
<feature type="transmembrane region" description="Helical" evidence="8">
    <location>
        <begin position="311"/>
        <end position="333"/>
    </location>
</feature>
<dbReference type="InterPro" id="IPR010290">
    <property type="entry name" value="TM_effector"/>
</dbReference>
<sequence length="426" mass="43975">MNGETPRPLSRNREYNLLWSSYVVSQLGSQATLFAYPVLVLFLTGSAIQAALVEFAIAGARLVAGLPSGALVDRWNRKRVLLAGELVRALALGSLAVAIGFGHTHFAHILAVAVVEGVFMSLFAAAEQAMLPMVVPRKQLPTAVARNSARYHVATVVGPGLGGVLLSAGRMFPFAANAIGYLVSFVALLFLRAPEQPARTGKGTSVAREMTDGLRWILRHPRVRSTLVLAAVFNLIFSALLFVAIASSQRAGVDPGEIGLIGVLLGAGGILGAIAAPRLRTAVPPYLALVALLWLSAALVPLLAIVPVGVWLGVVLGGIAFLAPTATTIVSTYQMLITPDELRGRLAGAIGVFMGVAGALGPLAGGVLVESGGRGPAVYGCAAAMVVLAIAVTASPTMRTFPASDEYAGDPVDGDAPEAPAKTAVR</sequence>
<evidence type="ECO:0000259" key="9">
    <source>
        <dbReference type="PROSITE" id="PS50850"/>
    </source>
</evidence>
<dbReference type="CDD" id="cd06173">
    <property type="entry name" value="MFS_MefA_like"/>
    <property type="match status" value="1"/>
</dbReference>
<feature type="transmembrane region" description="Helical" evidence="8">
    <location>
        <begin position="345"/>
        <end position="365"/>
    </location>
</feature>
<proteinExistence type="predicted"/>
<dbReference type="InterPro" id="IPR036259">
    <property type="entry name" value="MFS_trans_sf"/>
</dbReference>
<feature type="region of interest" description="Disordered" evidence="7">
    <location>
        <begin position="405"/>
        <end position="426"/>
    </location>
</feature>
<feature type="transmembrane region" description="Helical" evidence="8">
    <location>
        <begin position="80"/>
        <end position="101"/>
    </location>
</feature>
<dbReference type="PANTHER" id="PTHR23513:SF6">
    <property type="entry name" value="MAJOR FACILITATOR SUPERFAMILY ASSOCIATED DOMAIN-CONTAINING PROTEIN"/>
    <property type="match status" value="1"/>
</dbReference>
<evidence type="ECO:0000256" key="2">
    <source>
        <dbReference type="ARBA" id="ARBA00022448"/>
    </source>
</evidence>
<comment type="caution">
    <text evidence="10">The sequence shown here is derived from an EMBL/GenBank/DDBJ whole genome shotgun (WGS) entry which is preliminary data.</text>
</comment>
<dbReference type="PROSITE" id="PS50850">
    <property type="entry name" value="MFS"/>
    <property type="match status" value="1"/>
</dbReference>